<keyword evidence="9" id="KW-1185">Reference proteome</keyword>
<dbReference type="Pfam" id="PF13311">
    <property type="entry name" value="DUF4080"/>
    <property type="match status" value="1"/>
</dbReference>
<keyword evidence="2" id="KW-0949">S-adenosyl-L-methionine</keyword>
<protein>
    <submittedName>
        <fullName evidence="8">Radical SAM domain protein</fullName>
    </submittedName>
</protein>
<dbReference type="InterPro" id="IPR025288">
    <property type="entry name" value="DUF4080"/>
</dbReference>
<dbReference type="InterPro" id="IPR036724">
    <property type="entry name" value="Cobalamin-bd_sf"/>
</dbReference>
<dbReference type="SUPFAM" id="SSF52242">
    <property type="entry name" value="Cobalamin (vitamin B12)-binding domain"/>
    <property type="match status" value="1"/>
</dbReference>
<dbReference type="InterPro" id="IPR006158">
    <property type="entry name" value="Cobalamin-bd"/>
</dbReference>
<dbReference type="Gene3D" id="3.80.30.20">
    <property type="entry name" value="tm_1862 like domain"/>
    <property type="match status" value="1"/>
</dbReference>
<dbReference type="InterPro" id="IPR023404">
    <property type="entry name" value="rSAM_horseshoe"/>
</dbReference>
<proteinExistence type="predicted"/>
<sequence length="589" mass="67344">MKVVIASLNSKYIHTNLAIRYLKEFCGGIEGVQIEIAEYTINMDKDRILRGLFDKNADVVCFSCYIWNIESTLELAENLKKVAPGVKVILGGPEVSFESKQIMEECGSIDFVVSGEGELTLSELLTGIMHGSDLSAIEGLTFRMANGVVQNGARCPMESLDSVGSPYLSGTMEEFKDKIVYYESSRGCPFSCQYCMSSIERGVRYFDISRVKRELKIFLDAGIKQVKFIDRTFNASVKRAAQILRYLMENDNGYTNFHFEVAAHTIDEELLGIFKNARKGLFQIEIGIQSLNRDTLREIGRGQNFERIRNVVTEIAKAGRVHQHVDLIAGLPHESFESFRDSFNGVFDLGADNIQLGFLKLLKGAPISRSEKLREHGYVYRANPPYEVLQNKYISFEQLARLKEMEELLELYWNSHKFTQACSYIIASLYTGDAFKFFMEYAEYWHDKGYYEIGHSRDCFYRLLLEFCKHKDFGRTDTVRELLRFDYLSMAKTSRVPDFMAGTASDEFGEWRLELLRDEARLAGIIPEYDRSEHRSFARRVHIEQFACDIEALVESPNSMAGKSRQAALFVYPKANSGGDTKIYFINLD</sequence>
<accession>W8U5L1</accession>
<dbReference type="InterPro" id="IPR034466">
    <property type="entry name" value="Methyltransferase_Class_B"/>
</dbReference>
<dbReference type="HOGENOM" id="CLU_021572_1_0_9"/>
<reference evidence="8 9" key="1">
    <citation type="journal article" date="2014" name="Genome Announc.">
        <title>Complete Genome Sequence of Amino Acid-Utilizing Eubacterium acidaminophilum al-2 (DSM 3953).</title>
        <authorList>
            <person name="Poehlein A."/>
            <person name="Andreesen J.R."/>
            <person name="Daniel R."/>
        </authorList>
    </citation>
    <scope>NUCLEOTIDE SEQUENCE [LARGE SCALE GENOMIC DNA]</scope>
    <source>
        <strain evidence="8 9">DSM 3953</strain>
    </source>
</reference>
<dbReference type="KEGG" id="eac:EAL2_c09170"/>
<name>W8U5L1_PEPAC</name>
<feature type="domain" description="B12-binding" evidence="6">
    <location>
        <begin position="1"/>
        <end position="135"/>
    </location>
</feature>
<dbReference type="RefSeq" id="WP_025435232.1">
    <property type="nucleotide sequence ID" value="NZ_CP007452.1"/>
</dbReference>
<dbReference type="PROSITE" id="PS51332">
    <property type="entry name" value="B12_BINDING"/>
    <property type="match status" value="1"/>
</dbReference>
<keyword evidence="5" id="KW-0411">Iron-sulfur</keyword>
<dbReference type="PATRIC" id="fig|1286171.3.peg.866"/>
<feature type="domain" description="Radical SAM core" evidence="7">
    <location>
        <begin position="174"/>
        <end position="400"/>
    </location>
</feature>
<gene>
    <name evidence="8" type="ORF">EAL2_c09170</name>
</gene>
<dbReference type="Pfam" id="PF02310">
    <property type="entry name" value="B12-binding"/>
    <property type="match status" value="1"/>
</dbReference>
<evidence type="ECO:0000313" key="9">
    <source>
        <dbReference type="Proteomes" id="UP000019591"/>
    </source>
</evidence>
<dbReference type="CDD" id="cd02068">
    <property type="entry name" value="radical_SAM_B12_BD"/>
    <property type="match status" value="1"/>
</dbReference>
<evidence type="ECO:0000256" key="2">
    <source>
        <dbReference type="ARBA" id="ARBA00022691"/>
    </source>
</evidence>
<evidence type="ECO:0000256" key="4">
    <source>
        <dbReference type="ARBA" id="ARBA00023004"/>
    </source>
</evidence>
<dbReference type="SMART" id="SM00729">
    <property type="entry name" value="Elp3"/>
    <property type="match status" value="1"/>
</dbReference>
<dbReference type="InterPro" id="IPR007197">
    <property type="entry name" value="rSAM"/>
</dbReference>
<dbReference type="STRING" id="1286171.EAL2_c09170"/>
<dbReference type="PANTHER" id="PTHR43409">
    <property type="entry name" value="ANAEROBIC MAGNESIUM-PROTOPORPHYRIN IX MONOMETHYL ESTER CYCLASE-RELATED"/>
    <property type="match status" value="1"/>
</dbReference>
<dbReference type="SFLD" id="SFLDG01082">
    <property type="entry name" value="B12-binding_domain_containing"/>
    <property type="match status" value="1"/>
</dbReference>
<dbReference type="eggNOG" id="COG1032">
    <property type="taxonomic scope" value="Bacteria"/>
</dbReference>
<dbReference type="InterPro" id="IPR051198">
    <property type="entry name" value="BchE-like"/>
</dbReference>
<keyword evidence="4" id="KW-0408">Iron</keyword>
<dbReference type="CDD" id="cd01335">
    <property type="entry name" value="Radical_SAM"/>
    <property type="match status" value="1"/>
</dbReference>
<dbReference type="Pfam" id="PF04055">
    <property type="entry name" value="Radical_SAM"/>
    <property type="match status" value="1"/>
</dbReference>
<dbReference type="InterPro" id="IPR058240">
    <property type="entry name" value="rSAM_sf"/>
</dbReference>
<dbReference type="PANTHER" id="PTHR43409:SF16">
    <property type="entry name" value="SLR0320 PROTEIN"/>
    <property type="match status" value="1"/>
</dbReference>
<evidence type="ECO:0000313" key="8">
    <source>
        <dbReference type="EMBL" id="AHM56216.1"/>
    </source>
</evidence>
<evidence type="ECO:0000259" key="7">
    <source>
        <dbReference type="PROSITE" id="PS51918"/>
    </source>
</evidence>
<dbReference type="GO" id="GO:0003824">
    <property type="term" value="F:catalytic activity"/>
    <property type="evidence" value="ECO:0007669"/>
    <property type="project" value="InterPro"/>
</dbReference>
<dbReference type="PROSITE" id="PS51918">
    <property type="entry name" value="RADICAL_SAM"/>
    <property type="match status" value="1"/>
</dbReference>
<evidence type="ECO:0000259" key="6">
    <source>
        <dbReference type="PROSITE" id="PS51332"/>
    </source>
</evidence>
<dbReference type="GO" id="GO:0005829">
    <property type="term" value="C:cytosol"/>
    <property type="evidence" value="ECO:0007669"/>
    <property type="project" value="TreeGrafter"/>
</dbReference>
<comment type="cofactor">
    <cofactor evidence="1">
        <name>[4Fe-4S] cluster</name>
        <dbReference type="ChEBI" id="CHEBI:49883"/>
    </cofactor>
</comment>
<evidence type="ECO:0000256" key="5">
    <source>
        <dbReference type="ARBA" id="ARBA00023014"/>
    </source>
</evidence>
<dbReference type="GO" id="GO:0031419">
    <property type="term" value="F:cobalamin binding"/>
    <property type="evidence" value="ECO:0007669"/>
    <property type="project" value="InterPro"/>
</dbReference>
<evidence type="ECO:0000256" key="1">
    <source>
        <dbReference type="ARBA" id="ARBA00001966"/>
    </source>
</evidence>
<dbReference type="AlphaFoldDB" id="W8U5L1"/>
<dbReference type="GO" id="GO:0051539">
    <property type="term" value="F:4 iron, 4 sulfur cluster binding"/>
    <property type="evidence" value="ECO:0007669"/>
    <property type="project" value="UniProtKB-KW"/>
</dbReference>
<organism evidence="8 9">
    <name type="scientific">Peptoclostridium acidaminophilum DSM 3953</name>
    <dbReference type="NCBI Taxonomy" id="1286171"/>
    <lineage>
        <taxon>Bacteria</taxon>
        <taxon>Bacillati</taxon>
        <taxon>Bacillota</taxon>
        <taxon>Clostridia</taxon>
        <taxon>Peptostreptococcales</taxon>
        <taxon>Peptoclostridiaceae</taxon>
        <taxon>Peptoclostridium</taxon>
    </lineage>
</organism>
<dbReference type="Proteomes" id="UP000019591">
    <property type="component" value="Chromosome"/>
</dbReference>
<dbReference type="Gene3D" id="3.40.50.280">
    <property type="entry name" value="Cobalamin-binding domain"/>
    <property type="match status" value="1"/>
</dbReference>
<dbReference type="EMBL" id="CP007452">
    <property type="protein sequence ID" value="AHM56216.1"/>
    <property type="molecule type" value="Genomic_DNA"/>
</dbReference>
<dbReference type="OrthoDB" id="9801424at2"/>
<dbReference type="InterPro" id="IPR006638">
    <property type="entry name" value="Elp3/MiaA/NifB-like_rSAM"/>
</dbReference>
<dbReference type="SFLD" id="SFLDS00029">
    <property type="entry name" value="Radical_SAM"/>
    <property type="match status" value="1"/>
</dbReference>
<evidence type="ECO:0000256" key="3">
    <source>
        <dbReference type="ARBA" id="ARBA00022723"/>
    </source>
</evidence>
<dbReference type="GO" id="GO:0046872">
    <property type="term" value="F:metal ion binding"/>
    <property type="evidence" value="ECO:0007669"/>
    <property type="project" value="UniProtKB-KW"/>
</dbReference>
<dbReference type="SFLD" id="SFLDG01123">
    <property type="entry name" value="methyltransferase_(Class_B)"/>
    <property type="match status" value="1"/>
</dbReference>
<dbReference type="SUPFAM" id="SSF102114">
    <property type="entry name" value="Radical SAM enzymes"/>
    <property type="match status" value="1"/>
</dbReference>
<keyword evidence="3" id="KW-0479">Metal-binding</keyword>